<evidence type="ECO:0000313" key="9">
    <source>
        <dbReference type="Proteomes" id="UP001155241"/>
    </source>
</evidence>
<keyword evidence="9" id="KW-1185">Reference proteome</keyword>
<reference evidence="8" key="1">
    <citation type="submission" date="2022-06" db="EMBL/GenBank/DDBJ databases">
        <title>Aeoliella straminimaris, a novel planctomycete from sediments.</title>
        <authorList>
            <person name="Vitorino I.R."/>
            <person name="Lage O.M."/>
        </authorList>
    </citation>
    <scope>NUCLEOTIDE SEQUENCE</scope>
    <source>
        <strain evidence="8">ICT_H6.2</strain>
    </source>
</reference>
<feature type="compositionally biased region" description="Acidic residues" evidence="5">
    <location>
        <begin position="315"/>
        <end position="368"/>
    </location>
</feature>
<dbReference type="InterPro" id="IPR036909">
    <property type="entry name" value="Cyt_c-like_dom_sf"/>
</dbReference>
<evidence type="ECO:0000313" key="8">
    <source>
        <dbReference type="EMBL" id="MCO6043040.1"/>
    </source>
</evidence>
<feature type="transmembrane region" description="Helical" evidence="6">
    <location>
        <begin position="205"/>
        <end position="226"/>
    </location>
</feature>
<keyword evidence="3 4" id="KW-0408">Iron</keyword>
<evidence type="ECO:0000256" key="1">
    <source>
        <dbReference type="ARBA" id="ARBA00022617"/>
    </source>
</evidence>
<feature type="region of interest" description="Disordered" evidence="5">
    <location>
        <begin position="303"/>
        <end position="387"/>
    </location>
</feature>
<organism evidence="8 9">
    <name type="scientific">Aeoliella straminimaris</name>
    <dbReference type="NCBI Taxonomy" id="2954799"/>
    <lineage>
        <taxon>Bacteria</taxon>
        <taxon>Pseudomonadati</taxon>
        <taxon>Planctomycetota</taxon>
        <taxon>Planctomycetia</taxon>
        <taxon>Pirellulales</taxon>
        <taxon>Lacipirellulaceae</taxon>
        <taxon>Aeoliella</taxon>
    </lineage>
</organism>
<dbReference type="EMBL" id="JAMXLR010000016">
    <property type="protein sequence ID" value="MCO6043040.1"/>
    <property type="molecule type" value="Genomic_DNA"/>
</dbReference>
<evidence type="ECO:0000256" key="2">
    <source>
        <dbReference type="ARBA" id="ARBA00022723"/>
    </source>
</evidence>
<dbReference type="Pfam" id="PF13442">
    <property type="entry name" value="Cytochrome_CBB3"/>
    <property type="match status" value="1"/>
</dbReference>
<dbReference type="Gene3D" id="1.10.760.10">
    <property type="entry name" value="Cytochrome c-like domain"/>
    <property type="match status" value="1"/>
</dbReference>
<keyword evidence="6" id="KW-1133">Transmembrane helix</keyword>
<dbReference type="PANTHER" id="PTHR40394">
    <property type="entry name" value="LIPOPROTEIN-RELATED"/>
    <property type="match status" value="1"/>
</dbReference>
<dbReference type="RefSeq" id="WP_252851139.1">
    <property type="nucleotide sequence ID" value="NZ_JAMXLR010000016.1"/>
</dbReference>
<keyword evidence="6" id="KW-0812">Transmembrane</keyword>
<proteinExistence type="predicted"/>
<evidence type="ECO:0000259" key="7">
    <source>
        <dbReference type="PROSITE" id="PS51007"/>
    </source>
</evidence>
<dbReference type="GO" id="GO:0046872">
    <property type="term" value="F:metal ion binding"/>
    <property type="evidence" value="ECO:0007669"/>
    <property type="project" value="UniProtKB-KW"/>
</dbReference>
<accession>A0A9X2F6B6</accession>
<feature type="transmembrane region" description="Helical" evidence="6">
    <location>
        <begin position="119"/>
        <end position="139"/>
    </location>
</feature>
<feature type="compositionally biased region" description="Low complexity" evidence="5">
    <location>
        <begin position="369"/>
        <end position="381"/>
    </location>
</feature>
<keyword evidence="1 4" id="KW-0349">Heme</keyword>
<sequence length="521" mass="56716">MSDHQPKPEPTPYEPQVIGVLAEFSGPEELVAGARAIREKGYRRVEAFSPFPIHGIDEALAAPKPILPWVVLGAGLTGCAVAVLIQWYMNAYEAPIPFSGYDYNISGKPSWSLPANIPVTFELIILFSAFTAFLGMIAFNQLPKLSNPLLRNERFLRATDNKFFLLVEADDPQFATDSLTGAFQSIGAGHVEPVYDQPTKPLPGVFLLVGGVLAVAALVPLGLIAMSRDTTSTTPRLSIWWDMDYQPKYKAQTTIETSLFPDGRSMRLPVEGTVARGGLRDNPALYLGYIPKGEETFETSFRLQEEGAGDQPPESTEESTAEESSSEETPAEETTAESSDESTPEDTSTEDAEASTDDAAEDSTDESATDAAPAAETPAASQPDWVTEFPIPVNMDTMKRGQQRYNIYCSVCHGRAGDGDGLVHQRALELNQLTTWSPPTSIHQGEIPNYPVGRLYDTITNGNAAGFLENGGIKRGRMAGYKAQISVEDRWAIVLYVKALQKTRNASPDDLTEAELNSLKK</sequence>
<dbReference type="Pfam" id="PF11821">
    <property type="entry name" value="ActD"/>
    <property type="match status" value="1"/>
</dbReference>
<keyword evidence="2 4" id="KW-0479">Metal-binding</keyword>
<name>A0A9X2F6B6_9BACT</name>
<evidence type="ECO:0000256" key="4">
    <source>
        <dbReference type="PROSITE-ProRule" id="PRU00433"/>
    </source>
</evidence>
<dbReference type="Proteomes" id="UP001155241">
    <property type="component" value="Unassembled WGS sequence"/>
</dbReference>
<dbReference type="SUPFAM" id="SSF46626">
    <property type="entry name" value="Cytochrome c"/>
    <property type="match status" value="1"/>
</dbReference>
<dbReference type="AlphaFoldDB" id="A0A9X2F6B6"/>
<evidence type="ECO:0000256" key="6">
    <source>
        <dbReference type="SAM" id="Phobius"/>
    </source>
</evidence>
<dbReference type="InterPro" id="IPR009056">
    <property type="entry name" value="Cyt_c-like_dom"/>
</dbReference>
<feature type="domain" description="Cytochrome c" evidence="7">
    <location>
        <begin position="396"/>
        <end position="501"/>
    </location>
</feature>
<dbReference type="GO" id="GO:0009055">
    <property type="term" value="F:electron transfer activity"/>
    <property type="evidence" value="ECO:0007669"/>
    <property type="project" value="InterPro"/>
</dbReference>
<dbReference type="PROSITE" id="PS51007">
    <property type="entry name" value="CYTC"/>
    <property type="match status" value="1"/>
</dbReference>
<evidence type="ECO:0000256" key="5">
    <source>
        <dbReference type="SAM" id="MobiDB-lite"/>
    </source>
</evidence>
<dbReference type="PANTHER" id="PTHR40394:SF2">
    <property type="entry name" value="QUINOL:CYTOCHROME C OXIDOREDUCTASE MEMBRANE PROTEIN"/>
    <property type="match status" value="1"/>
</dbReference>
<evidence type="ECO:0000256" key="3">
    <source>
        <dbReference type="ARBA" id="ARBA00023004"/>
    </source>
</evidence>
<dbReference type="GO" id="GO:0020037">
    <property type="term" value="F:heme binding"/>
    <property type="evidence" value="ECO:0007669"/>
    <property type="project" value="InterPro"/>
</dbReference>
<keyword evidence="6" id="KW-0472">Membrane</keyword>
<protein>
    <submittedName>
        <fullName evidence="8">DUF3341 domain-containing protein</fullName>
    </submittedName>
</protein>
<gene>
    <name evidence="8" type="ORF">NG895_03900</name>
</gene>
<dbReference type="InterPro" id="IPR021776">
    <property type="entry name" value="ActD"/>
</dbReference>
<comment type="caution">
    <text evidence="8">The sequence shown here is derived from an EMBL/GenBank/DDBJ whole genome shotgun (WGS) entry which is preliminary data.</text>
</comment>
<feature type="transmembrane region" description="Helical" evidence="6">
    <location>
        <begin position="66"/>
        <end position="89"/>
    </location>
</feature>